<evidence type="ECO:0000259" key="7">
    <source>
        <dbReference type="Pfam" id="PF23892"/>
    </source>
</evidence>
<feature type="repeat" description="TPR" evidence="5">
    <location>
        <begin position="163"/>
        <end position="196"/>
    </location>
</feature>
<dbReference type="RefSeq" id="WP_008489628.1">
    <property type="nucleotide sequence ID" value="NZ_AMRG01000016.1"/>
</dbReference>
<dbReference type="InterPro" id="IPR056412">
    <property type="entry name" value="Ig_CycH"/>
</dbReference>
<dbReference type="PATRIC" id="fig|740709.3.peg.2290"/>
<dbReference type="SMART" id="SM00028">
    <property type="entry name" value="TPR"/>
    <property type="match status" value="2"/>
</dbReference>
<gene>
    <name evidence="9" type="ORF">A10D4_11334</name>
</gene>
<protein>
    <submittedName>
        <fullName evidence="9">TPR-containing protein</fullName>
    </submittedName>
</protein>
<keyword evidence="3" id="KW-0201">Cytochrome c-type biogenesis</keyword>
<dbReference type="PROSITE" id="PS50005">
    <property type="entry name" value="TPR"/>
    <property type="match status" value="2"/>
</dbReference>
<evidence type="ECO:0000256" key="4">
    <source>
        <dbReference type="ARBA" id="ARBA00022803"/>
    </source>
</evidence>
<dbReference type="NCBIfam" id="TIGR03142">
    <property type="entry name" value="cytochro_ccmI"/>
    <property type="match status" value="1"/>
</dbReference>
<keyword evidence="6" id="KW-0812">Transmembrane</keyword>
<organism evidence="9 10">
    <name type="scientific">Idiomarina xiamenensis 10-D-4</name>
    <dbReference type="NCBI Taxonomy" id="740709"/>
    <lineage>
        <taxon>Bacteria</taxon>
        <taxon>Pseudomonadati</taxon>
        <taxon>Pseudomonadota</taxon>
        <taxon>Gammaproteobacteria</taxon>
        <taxon>Alteromonadales</taxon>
        <taxon>Idiomarinaceae</taxon>
        <taxon>Idiomarina</taxon>
    </lineage>
</organism>
<keyword evidence="10" id="KW-1185">Reference proteome</keyword>
<feature type="repeat" description="TPR" evidence="5">
    <location>
        <begin position="234"/>
        <end position="267"/>
    </location>
</feature>
<dbReference type="Proteomes" id="UP000014115">
    <property type="component" value="Unassembled WGS sequence"/>
</dbReference>
<accession>K2JZD1</accession>
<dbReference type="InterPro" id="IPR017560">
    <property type="entry name" value="Cyt_c_biogenesis_CcmI"/>
</dbReference>
<dbReference type="InterPro" id="IPR011990">
    <property type="entry name" value="TPR-like_helical_dom_sf"/>
</dbReference>
<evidence type="ECO:0000313" key="10">
    <source>
        <dbReference type="Proteomes" id="UP000014115"/>
    </source>
</evidence>
<feature type="transmembrane region" description="Helical" evidence="6">
    <location>
        <begin position="6"/>
        <end position="23"/>
    </location>
</feature>
<evidence type="ECO:0000256" key="3">
    <source>
        <dbReference type="ARBA" id="ARBA00022748"/>
    </source>
</evidence>
<dbReference type="Pfam" id="PF23914">
    <property type="entry name" value="TPR_CcmH_CycH"/>
    <property type="match status" value="1"/>
</dbReference>
<feature type="domain" description="Cytochrome c-type biogenesis protein H TPR" evidence="8">
    <location>
        <begin position="117"/>
        <end position="270"/>
    </location>
</feature>
<keyword evidence="4 5" id="KW-0802">TPR repeat</keyword>
<feature type="domain" description="Cytochrome c-type biogenesis protein H Ig-like" evidence="7">
    <location>
        <begin position="292"/>
        <end position="399"/>
    </location>
</feature>
<dbReference type="Gene3D" id="1.25.40.10">
    <property type="entry name" value="Tetratricopeptide repeat domain"/>
    <property type="match status" value="1"/>
</dbReference>
<dbReference type="SUPFAM" id="SSF48452">
    <property type="entry name" value="TPR-like"/>
    <property type="match status" value="1"/>
</dbReference>
<dbReference type="eggNOG" id="COG4235">
    <property type="taxonomic scope" value="Bacteria"/>
</dbReference>
<name>K2JZD1_9GAMM</name>
<evidence type="ECO:0000256" key="6">
    <source>
        <dbReference type="SAM" id="Phobius"/>
    </source>
</evidence>
<proteinExistence type="predicted"/>
<sequence>MIVNGLAMACLVLIGMLFLLVAGRRQAVQRQSRQAFNRQLYQQRFSELQQEHHQGLLGDDEFREAEQELERQYLADTERQELALGSGKTRLLWPALLVMLIAVGSYFLGNSWRLQWQADQALTALPELGKKVMMNSDESATIEEINQFALGLRQKLARQPDDAVAWLIYARLMLTLQQTGEAFQAFEKSLALQPERVGTLVSYSQALLAVGGEQQLQRASSLLARALTVQPQQADALSLAGFVAYQRGDWKQAIEAWQALLAQLPEDAERRQVLANAIADAETRQQQQAQALQVTVTIDEQLRAAIPTDATLFVYVINPNGRPMPAAVIRQPLSELPVSVSLSDADAMLADYQMSQLDQWQVVARISQDQRIDTTVGDLEGRSAVLENQPEQQVSIIIDRRLTE</sequence>
<dbReference type="EMBL" id="AMRG01000016">
    <property type="protein sequence ID" value="EKE80803.1"/>
    <property type="molecule type" value="Genomic_DNA"/>
</dbReference>
<comment type="caution">
    <text evidence="9">The sequence shown here is derived from an EMBL/GenBank/DDBJ whole genome shotgun (WGS) entry which is preliminary data.</text>
</comment>
<dbReference type="PANTHER" id="PTHR47870">
    <property type="entry name" value="CYTOCHROME C-TYPE BIOGENESIS PROTEIN CCMH"/>
    <property type="match status" value="1"/>
</dbReference>
<reference evidence="9 10" key="1">
    <citation type="journal article" date="2012" name="J. Bacteriol.">
        <title>Genome Sequence of Idiomarina xiamenensis Type Strain 10-D-4.</title>
        <authorList>
            <person name="Lai Q."/>
            <person name="Wang L."/>
            <person name="Wang W."/>
            <person name="Shao Z."/>
        </authorList>
    </citation>
    <scope>NUCLEOTIDE SEQUENCE [LARGE SCALE GENOMIC DNA]</scope>
    <source>
        <strain evidence="9 10">10-D-4</strain>
    </source>
</reference>
<dbReference type="GO" id="GO:0017004">
    <property type="term" value="P:cytochrome complex assembly"/>
    <property type="evidence" value="ECO:0007669"/>
    <property type="project" value="UniProtKB-KW"/>
</dbReference>
<keyword evidence="2" id="KW-0677">Repeat</keyword>
<dbReference type="AlphaFoldDB" id="K2JZD1"/>
<dbReference type="Pfam" id="PF23892">
    <property type="entry name" value="Ig_CycH"/>
    <property type="match status" value="1"/>
</dbReference>
<dbReference type="PANTHER" id="PTHR47870:SF1">
    <property type="entry name" value="CYTOCHROME C-TYPE BIOGENESIS PROTEIN CCMH"/>
    <property type="match status" value="1"/>
</dbReference>
<dbReference type="GO" id="GO:0030313">
    <property type="term" value="C:cell envelope"/>
    <property type="evidence" value="ECO:0007669"/>
    <property type="project" value="UniProtKB-SubCell"/>
</dbReference>
<dbReference type="InterPro" id="IPR051263">
    <property type="entry name" value="C-type_cytochrome_biogenesis"/>
</dbReference>
<feature type="transmembrane region" description="Helical" evidence="6">
    <location>
        <begin position="91"/>
        <end position="109"/>
    </location>
</feature>
<evidence type="ECO:0000256" key="2">
    <source>
        <dbReference type="ARBA" id="ARBA00022737"/>
    </source>
</evidence>
<keyword evidence="6" id="KW-0472">Membrane</keyword>
<evidence type="ECO:0000256" key="1">
    <source>
        <dbReference type="ARBA" id="ARBA00004196"/>
    </source>
</evidence>
<keyword evidence="6" id="KW-1133">Transmembrane helix</keyword>
<dbReference type="InterPro" id="IPR056413">
    <property type="entry name" value="TPR_CcmH_CycH"/>
</dbReference>
<dbReference type="InterPro" id="IPR019734">
    <property type="entry name" value="TPR_rpt"/>
</dbReference>
<evidence type="ECO:0000313" key="9">
    <source>
        <dbReference type="EMBL" id="EKE80803.1"/>
    </source>
</evidence>
<dbReference type="STRING" id="740709.A10D4_11334"/>
<evidence type="ECO:0000259" key="8">
    <source>
        <dbReference type="Pfam" id="PF23914"/>
    </source>
</evidence>
<evidence type="ECO:0000256" key="5">
    <source>
        <dbReference type="PROSITE-ProRule" id="PRU00339"/>
    </source>
</evidence>
<comment type="subcellular location">
    <subcellularLocation>
        <location evidence="1">Cell envelope</location>
    </subcellularLocation>
</comment>